<dbReference type="PANTHER" id="PTHR10408:SF7">
    <property type="entry name" value="DIACYLGLYCEROL O-ACYLTRANSFERASE 1"/>
    <property type="match status" value="1"/>
</dbReference>
<evidence type="ECO:0000313" key="14">
    <source>
        <dbReference type="EMBL" id="KAL3642924.1"/>
    </source>
</evidence>
<dbReference type="GO" id="GO:0004144">
    <property type="term" value="F:diacylglycerol O-acyltransferase activity"/>
    <property type="evidence" value="ECO:0007669"/>
    <property type="project" value="UniProtKB-ARBA"/>
</dbReference>
<dbReference type="Proteomes" id="UP001632038">
    <property type="component" value="Unassembled WGS sequence"/>
</dbReference>
<evidence type="ECO:0000256" key="2">
    <source>
        <dbReference type="ARBA" id="ARBA00004771"/>
    </source>
</evidence>
<evidence type="ECO:0000256" key="7">
    <source>
        <dbReference type="ARBA" id="ARBA00022824"/>
    </source>
</evidence>
<evidence type="ECO:0000256" key="13">
    <source>
        <dbReference type="SAM" id="Phobius"/>
    </source>
</evidence>
<accession>A0ABD3DPR6</accession>
<keyword evidence="10 11" id="KW-0012">Acyltransferase</keyword>
<protein>
    <recommendedName>
        <fullName evidence="11">O-acyltransferase</fullName>
    </recommendedName>
</protein>
<evidence type="ECO:0000256" key="8">
    <source>
        <dbReference type="ARBA" id="ARBA00022989"/>
    </source>
</evidence>
<comment type="subcellular location">
    <subcellularLocation>
        <location evidence="1 11">Endoplasmic reticulum membrane</location>
        <topology evidence="1 11">Multi-pass membrane protein</topology>
    </subcellularLocation>
</comment>
<evidence type="ECO:0000256" key="9">
    <source>
        <dbReference type="ARBA" id="ARBA00023136"/>
    </source>
</evidence>
<dbReference type="Pfam" id="PF03062">
    <property type="entry name" value="MBOAT"/>
    <property type="match status" value="1"/>
</dbReference>
<feature type="compositionally biased region" description="Polar residues" evidence="12">
    <location>
        <begin position="9"/>
        <end position="22"/>
    </location>
</feature>
<dbReference type="AlphaFoldDB" id="A0ABD3DPR6"/>
<gene>
    <name evidence="14" type="primary">DGAT1_1</name>
    <name evidence="14" type="ORF">CASFOL_013739</name>
</gene>
<dbReference type="InterPro" id="IPR014371">
    <property type="entry name" value="Oat_ACAT_DAG_ARE"/>
</dbReference>
<keyword evidence="5 11" id="KW-0808">Transferase</keyword>
<keyword evidence="6 13" id="KW-0812">Transmembrane</keyword>
<evidence type="ECO:0000256" key="10">
    <source>
        <dbReference type="ARBA" id="ARBA00023315"/>
    </source>
</evidence>
<keyword evidence="15" id="KW-1185">Reference proteome</keyword>
<evidence type="ECO:0000256" key="6">
    <source>
        <dbReference type="ARBA" id="ARBA00022692"/>
    </source>
</evidence>
<dbReference type="GO" id="GO:0019432">
    <property type="term" value="P:triglyceride biosynthetic process"/>
    <property type="evidence" value="ECO:0007669"/>
    <property type="project" value="UniProtKB-ARBA"/>
</dbReference>
<evidence type="ECO:0000256" key="11">
    <source>
        <dbReference type="PIRNR" id="PIRNR000439"/>
    </source>
</evidence>
<proteinExistence type="inferred from homology"/>
<dbReference type="PIRSF" id="PIRSF500231">
    <property type="entry name" value="Oat_dag"/>
    <property type="match status" value="1"/>
</dbReference>
<evidence type="ECO:0000256" key="3">
    <source>
        <dbReference type="ARBA" id="ARBA00005189"/>
    </source>
</evidence>
<keyword evidence="9 11" id="KW-0472">Membrane</keyword>
<evidence type="ECO:0000256" key="5">
    <source>
        <dbReference type="ARBA" id="ARBA00022679"/>
    </source>
</evidence>
<dbReference type="InterPro" id="IPR027251">
    <property type="entry name" value="Diacylglycerol_acylTrfase1"/>
</dbReference>
<evidence type="ECO:0000256" key="4">
    <source>
        <dbReference type="ARBA" id="ARBA00009010"/>
    </source>
</evidence>
<feature type="transmembrane region" description="Helical" evidence="13">
    <location>
        <begin position="145"/>
        <end position="164"/>
    </location>
</feature>
<dbReference type="PANTHER" id="PTHR10408">
    <property type="entry name" value="STEROL O-ACYLTRANSFERASE"/>
    <property type="match status" value="1"/>
</dbReference>
<dbReference type="InterPro" id="IPR004299">
    <property type="entry name" value="MBOAT_fam"/>
</dbReference>
<feature type="transmembrane region" description="Helical" evidence="13">
    <location>
        <begin position="219"/>
        <end position="241"/>
    </location>
</feature>
<evidence type="ECO:0000313" key="15">
    <source>
        <dbReference type="Proteomes" id="UP001632038"/>
    </source>
</evidence>
<dbReference type="PIRSF" id="PIRSF000439">
    <property type="entry name" value="Oat_ACAT_DAG_ARE"/>
    <property type="match status" value="1"/>
</dbReference>
<name>A0ABD3DPR6_9LAMI</name>
<comment type="similarity">
    <text evidence="4 11">Belongs to the membrane-bound acyltransferase family. Sterol o-acyltransferase subfamily.</text>
</comment>
<dbReference type="EMBL" id="JAVIJP010000016">
    <property type="protein sequence ID" value="KAL3642924.1"/>
    <property type="molecule type" value="Genomic_DNA"/>
</dbReference>
<feature type="compositionally biased region" description="Basic and acidic residues" evidence="12">
    <location>
        <begin position="91"/>
        <end position="107"/>
    </location>
</feature>
<comment type="caution">
    <text evidence="14">The sequence shown here is derived from an EMBL/GenBank/DDBJ whole genome shotgun (WGS) entry which is preliminary data.</text>
</comment>
<evidence type="ECO:0000256" key="12">
    <source>
        <dbReference type="SAM" id="MobiDB-lite"/>
    </source>
</evidence>
<organism evidence="14 15">
    <name type="scientific">Castilleja foliolosa</name>
    <dbReference type="NCBI Taxonomy" id="1961234"/>
    <lineage>
        <taxon>Eukaryota</taxon>
        <taxon>Viridiplantae</taxon>
        <taxon>Streptophyta</taxon>
        <taxon>Embryophyta</taxon>
        <taxon>Tracheophyta</taxon>
        <taxon>Spermatophyta</taxon>
        <taxon>Magnoliopsida</taxon>
        <taxon>eudicotyledons</taxon>
        <taxon>Gunneridae</taxon>
        <taxon>Pentapetalae</taxon>
        <taxon>asterids</taxon>
        <taxon>lamiids</taxon>
        <taxon>Lamiales</taxon>
        <taxon>Orobanchaceae</taxon>
        <taxon>Pedicularideae</taxon>
        <taxon>Castillejinae</taxon>
        <taxon>Castilleja</taxon>
    </lineage>
</organism>
<keyword evidence="7 11" id="KW-0256">Endoplasmic reticulum</keyword>
<keyword evidence="8 13" id="KW-1133">Transmembrane helix</keyword>
<feature type="region of interest" description="Disordered" evidence="12">
    <location>
        <begin position="1"/>
        <end position="61"/>
    </location>
</feature>
<feature type="transmembrane region" description="Helical" evidence="13">
    <location>
        <begin position="382"/>
        <end position="406"/>
    </location>
</feature>
<comment type="pathway">
    <text evidence="3">Lipid metabolism.</text>
</comment>
<feature type="transmembrane region" description="Helical" evidence="13">
    <location>
        <begin position="247"/>
        <end position="265"/>
    </location>
</feature>
<reference evidence="15" key="1">
    <citation type="journal article" date="2024" name="IScience">
        <title>Strigolactones Initiate the Formation of Haustorium-like Structures in Castilleja.</title>
        <authorList>
            <person name="Buerger M."/>
            <person name="Peterson D."/>
            <person name="Chory J."/>
        </authorList>
    </citation>
    <scope>NUCLEOTIDE SEQUENCE [LARGE SCALE GENOMIC DNA]</scope>
</reference>
<sequence>MTILESPDSLDTTSSSADNGHPNTLRRRPSARSVEPLLESDSDSIETESAAIDAGRDQNDSILTGKLCGDVVESSNEERLTESASEGLSCGKDKEDKVKETGESGHGKGVDALGVKFAYRPSAPAHRRSKESPLSSDAIFKQSHAGLFNLCIVVLVAVNSRLIIENLMKYGWLIKAGFWFGPKSLRDWPLFMCCLSLPIFPLAAFLVENSVKQEYMPEWVAVFLHVVITTTEILYPVVVILRCDSAVLSGVTLMLFACIVWLKLVSYAHTNYDLRVLAKSLDKWEALSSYWNVDYSYDVNFKSLVYFMVAPTLCYQPSYPRTSCIRKGWVVRQLIKLVIFTGFMGFIVEQYINPIVQNSQHPLKGNLLYAVERVLKLSVPNLYVWLCMFYCLFHLWLNILAELLCFGDREFYKDWWNARTVEEYWRMWNMIGVEPLNIHRLLGVCLE</sequence>
<evidence type="ECO:0000256" key="1">
    <source>
        <dbReference type="ARBA" id="ARBA00004477"/>
    </source>
</evidence>
<comment type="pathway">
    <text evidence="2">Glycerolipid metabolism; triacylglycerol biosynthesis.</text>
</comment>
<feature type="transmembrane region" description="Helical" evidence="13">
    <location>
        <begin position="188"/>
        <end position="207"/>
    </location>
</feature>
<feature type="region of interest" description="Disordered" evidence="12">
    <location>
        <begin position="74"/>
        <end position="107"/>
    </location>
</feature>
<feature type="transmembrane region" description="Helical" evidence="13">
    <location>
        <begin position="334"/>
        <end position="352"/>
    </location>
</feature>
<dbReference type="GO" id="GO:0005789">
    <property type="term" value="C:endoplasmic reticulum membrane"/>
    <property type="evidence" value="ECO:0007669"/>
    <property type="project" value="UniProtKB-SubCell"/>
</dbReference>